<organism evidence="2">
    <name type="scientific">Arthrobacter saudimassiliensis</name>
    <dbReference type="NCBI Taxonomy" id="1461584"/>
    <lineage>
        <taxon>Bacteria</taxon>
        <taxon>Bacillati</taxon>
        <taxon>Actinomycetota</taxon>
        <taxon>Actinomycetes</taxon>
        <taxon>Micrococcales</taxon>
        <taxon>Micrococcaceae</taxon>
        <taxon>Arthrobacter</taxon>
    </lineage>
</organism>
<proteinExistence type="predicted"/>
<sequence>MNGVVELIVMVPAALAAGFAVWGADRRRSRYGVLLAPGVSLSACCLCWVGLRIAGLGSHPELHWLTWAVSIAVGALAAVAAAAVAGPRRARRDAADLDRALRL</sequence>
<protein>
    <submittedName>
        <fullName evidence="2">Uncharacterized protein</fullName>
    </submittedName>
</protein>
<feature type="transmembrane region" description="Helical" evidence="1">
    <location>
        <begin position="6"/>
        <end position="24"/>
    </location>
</feature>
<dbReference type="EMBL" id="LN483071">
    <property type="protein sequence ID" value="CEA08730.1"/>
    <property type="molecule type" value="Genomic_DNA"/>
</dbReference>
<keyword evidence="1" id="KW-0472">Membrane</keyword>
<keyword evidence="1" id="KW-0812">Transmembrane</keyword>
<dbReference type="AlphaFoldDB" id="A0A078MR45"/>
<reference evidence="2" key="1">
    <citation type="submission" date="2014-07" db="EMBL/GenBank/DDBJ databases">
        <authorList>
            <person name="Urmite Genomes Urmite Genomes"/>
        </authorList>
    </citation>
    <scope>NUCLEOTIDE SEQUENCE</scope>
    <source>
        <strain evidence="2">11W110_air</strain>
    </source>
</reference>
<gene>
    <name evidence="2" type="ORF">BN1051_02088</name>
</gene>
<evidence type="ECO:0000256" key="1">
    <source>
        <dbReference type="SAM" id="Phobius"/>
    </source>
</evidence>
<evidence type="ECO:0000313" key="2">
    <source>
        <dbReference type="EMBL" id="CEA08730.1"/>
    </source>
</evidence>
<feature type="transmembrane region" description="Helical" evidence="1">
    <location>
        <begin position="63"/>
        <end position="85"/>
    </location>
</feature>
<keyword evidence="1" id="KW-1133">Transmembrane helix</keyword>
<name>A0A078MR45_9MICC</name>
<feature type="transmembrane region" description="Helical" evidence="1">
    <location>
        <begin position="31"/>
        <end position="51"/>
    </location>
</feature>
<accession>A0A078MR45</accession>
<dbReference type="PATRIC" id="fig|1461584.3.peg.2064"/>